<feature type="region of interest" description="Disordered" evidence="8">
    <location>
        <begin position="273"/>
        <end position="339"/>
    </location>
</feature>
<keyword evidence="5 11" id="KW-0418">Kinase</keyword>
<dbReference type="Pfam" id="PF00069">
    <property type="entry name" value="Pkinase"/>
    <property type="match status" value="1"/>
</dbReference>
<keyword evidence="2" id="KW-0723">Serine/threonine-protein kinase</keyword>
<dbReference type="GO" id="GO:0004674">
    <property type="term" value="F:protein serine/threonine kinase activity"/>
    <property type="evidence" value="ECO:0007669"/>
    <property type="project" value="UniProtKB-KW"/>
</dbReference>
<dbReference type="InterPro" id="IPR000719">
    <property type="entry name" value="Prot_kinase_dom"/>
</dbReference>
<evidence type="ECO:0000256" key="3">
    <source>
        <dbReference type="ARBA" id="ARBA00022679"/>
    </source>
</evidence>
<feature type="compositionally biased region" description="Polar residues" evidence="8">
    <location>
        <begin position="282"/>
        <end position="291"/>
    </location>
</feature>
<dbReference type="Gene3D" id="1.10.510.10">
    <property type="entry name" value="Transferase(Phosphotransferase) domain 1"/>
    <property type="match status" value="1"/>
</dbReference>
<keyword evidence="9" id="KW-1133">Transmembrane helix</keyword>
<dbReference type="PANTHER" id="PTHR43289:SF6">
    <property type="entry name" value="SERINE_THREONINE-PROTEIN KINASE NEKL-3"/>
    <property type="match status" value="1"/>
</dbReference>
<name>A0A5C6EC00_9BACT</name>
<dbReference type="PROSITE" id="PS00107">
    <property type="entry name" value="PROTEIN_KINASE_ATP"/>
    <property type="match status" value="1"/>
</dbReference>
<keyword evidence="4 7" id="KW-0547">Nucleotide-binding</keyword>
<keyword evidence="12" id="KW-1185">Reference proteome</keyword>
<evidence type="ECO:0000256" key="5">
    <source>
        <dbReference type="ARBA" id="ARBA00022777"/>
    </source>
</evidence>
<sequence length="618" mass="68089">MPPDEYLGPYKIGALIGRGGMGAVYAGEHAKTGEKCAVKLIAAHVSDDPRFRRRFDSEIRALKLLKHRNIVRIIGEGEDEEGRLFYSMELIDGETLQARIRRQKKLSWQSTVGIAIQIAAALKHAHDIGVTHRDLKPANLILTADDTVKLVDFGIPKVFGDDREQTQLGSVLGTPDYMAPEQAVGGPITPRTDLYALGSVMYAMLLGRAPFKGKNATDVIDALRRDRPVPLDLVNSALPEELTALVHQLLEKKPEDRPPTALSVINRLKAILAEPRHHETQTGKSSATNIGDRSDGETNLVDPVTTDSDDTREGFLPRGETPLSTATSPRSSETSRRYRVADEISTPGLATAVSRRDQTVESTTSGGESLDFPNQSNAPENGEVRRARFATVDLESPILGSPEHRSHPLLHGIAIAGMIAVLMAVGYLAFRMLQPLGPDASYQAAIESGEVAKLSSFLRRFPDDERANEIRDLQMELRVAATLRRFSAQDKIGIVELGPAELGFIAALKDRKTKPNESAERVGQWLNVFDGSAEAESAPVLAELLELARYQRDRLKTRSPQRIEDSRTAELLKEVRDIRLLSNKDEIRKKLTGIIETFGDLGWAEPAVEEARKRLQQL</sequence>
<dbReference type="EMBL" id="SJPX01000006">
    <property type="protein sequence ID" value="TWU46418.1"/>
    <property type="molecule type" value="Genomic_DNA"/>
</dbReference>
<protein>
    <recommendedName>
        <fullName evidence="1">non-specific serine/threonine protein kinase</fullName>
        <ecNumber evidence="1">2.7.11.1</ecNumber>
    </recommendedName>
</protein>
<dbReference type="InterPro" id="IPR011009">
    <property type="entry name" value="Kinase-like_dom_sf"/>
</dbReference>
<dbReference type="GO" id="GO:0005524">
    <property type="term" value="F:ATP binding"/>
    <property type="evidence" value="ECO:0007669"/>
    <property type="project" value="UniProtKB-UniRule"/>
</dbReference>
<dbReference type="SMART" id="SM00220">
    <property type="entry name" value="S_TKc"/>
    <property type="match status" value="1"/>
</dbReference>
<evidence type="ECO:0000256" key="7">
    <source>
        <dbReference type="PROSITE-ProRule" id="PRU10141"/>
    </source>
</evidence>
<feature type="compositionally biased region" description="Polar residues" evidence="8">
    <location>
        <begin position="322"/>
        <end position="332"/>
    </location>
</feature>
<comment type="caution">
    <text evidence="11">The sequence shown here is derived from an EMBL/GenBank/DDBJ whole genome shotgun (WGS) entry which is preliminary data.</text>
</comment>
<dbReference type="FunFam" id="1.10.510.10:FF:000021">
    <property type="entry name" value="Serine/threonine protein kinase"/>
    <property type="match status" value="1"/>
</dbReference>
<keyword evidence="3 11" id="KW-0808">Transferase</keyword>
<dbReference type="PROSITE" id="PS50011">
    <property type="entry name" value="PROTEIN_KINASE_DOM"/>
    <property type="match status" value="1"/>
</dbReference>
<dbReference type="RefSeq" id="WP_146536955.1">
    <property type="nucleotide sequence ID" value="NZ_SJPX01000006.1"/>
</dbReference>
<dbReference type="Proteomes" id="UP000317977">
    <property type="component" value="Unassembled WGS sequence"/>
</dbReference>
<evidence type="ECO:0000256" key="6">
    <source>
        <dbReference type="ARBA" id="ARBA00022840"/>
    </source>
</evidence>
<evidence type="ECO:0000256" key="1">
    <source>
        <dbReference type="ARBA" id="ARBA00012513"/>
    </source>
</evidence>
<evidence type="ECO:0000256" key="2">
    <source>
        <dbReference type="ARBA" id="ARBA00022527"/>
    </source>
</evidence>
<dbReference type="SUPFAM" id="SSF56112">
    <property type="entry name" value="Protein kinase-like (PK-like)"/>
    <property type="match status" value="1"/>
</dbReference>
<accession>A0A5C6EC00</accession>
<evidence type="ECO:0000259" key="10">
    <source>
        <dbReference type="PROSITE" id="PS50011"/>
    </source>
</evidence>
<feature type="transmembrane region" description="Helical" evidence="9">
    <location>
        <begin position="409"/>
        <end position="430"/>
    </location>
</feature>
<keyword evidence="9" id="KW-0472">Membrane</keyword>
<keyword evidence="6 7" id="KW-0067">ATP-binding</keyword>
<feature type="region of interest" description="Disordered" evidence="8">
    <location>
        <begin position="352"/>
        <end position="380"/>
    </location>
</feature>
<proteinExistence type="predicted"/>
<evidence type="ECO:0000313" key="11">
    <source>
        <dbReference type="EMBL" id="TWU46418.1"/>
    </source>
</evidence>
<evidence type="ECO:0000256" key="9">
    <source>
        <dbReference type="SAM" id="Phobius"/>
    </source>
</evidence>
<feature type="compositionally biased region" description="Polar residues" evidence="8">
    <location>
        <begin position="360"/>
        <end position="379"/>
    </location>
</feature>
<dbReference type="InterPro" id="IPR008271">
    <property type="entry name" value="Ser/Thr_kinase_AS"/>
</dbReference>
<dbReference type="OrthoDB" id="6111975at2"/>
<dbReference type="AlphaFoldDB" id="A0A5C6EC00"/>
<dbReference type="Gene3D" id="3.30.200.20">
    <property type="entry name" value="Phosphorylase Kinase, domain 1"/>
    <property type="match status" value="1"/>
</dbReference>
<dbReference type="InterPro" id="IPR017441">
    <property type="entry name" value="Protein_kinase_ATP_BS"/>
</dbReference>
<gene>
    <name evidence="11" type="primary">pkn1_8</name>
    <name evidence="11" type="ORF">Poly59_53600</name>
</gene>
<dbReference type="PROSITE" id="PS00108">
    <property type="entry name" value="PROTEIN_KINASE_ST"/>
    <property type="match status" value="1"/>
</dbReference>
<feature type="binding site" evidence="7">
    <location>
        <position position="39"/>
    </location>
    <ligand>
        <name>ATP</name>
        <dbReference type="ChEBI" id="CHEBI:30616"/>
    </ligand>
</feature>
<evidence type="ECO:0000256" key="4">
    <source>
        <dbReference type="ARBA" id="ARBA00022741"/>
    </source>
</evidence>
<dbReference type="CDD" id="cd14014">
    <property type="entry name" value="STKc_PknB_like"/>
    <property type="match status" value="1"/>
</dbReference>
<keyword evidence="9" id="KW-0812">Transmembrane</keyword>
<evidence type="ECO:0000256" key="8">
    <source>
        <dbReference type="SAM" id="MobiDB-lite"/>
    </source>
</evidence>
<dbReference type="PANTHER" id="PTHR43289">
    <property type="entry name" value="MITOGEN-ACTIVATED PROTEIN KINASE KINASE KINASE 20-RELATED"/>
    <property type="match status" value="1"/>
</dbReference>
<feature type="domain" description="Protein kinase" evidence="10">
    <location>
        <begin position="10"/>
        <end position="272"/>
    </location>
</feature>
<evidence type="ECO:0000313" key="12">
    <source>
        <dbReference type="Proteomes" id="UP000317977"/>
    </source>
</evidence>
<dbReference type="EC" id="2.7.11.1" evidence="1"/>
<organism evidence="11 12">
    <name type="scientific">Rubripirellula reticaptiva</name>
    <dbReference type="NCBI Taxonomy" id="2528013"/>
    <lineage>
        <taxon>Bacteria</taxon>
        <taxon>Pseudomonadati</taxon>
        <taxon>Planctomycetota</taxon>
        <taxon>Planctomycetia</taxon>
        <taxon>Pirellulales</taxon>
        <taxon>Pirellulaceae</taxon>
        <taxon>Rubripirellula</taxon>
    </lineage>
</organism>
<reference evidence="11 12" key="1">
    <citation type="submission" date="2019-02" db="EMBL/GenBank/DDBJ databases">
        <title>Deep-cultivation of Planctomycetes and their phenomic and genomic characterization uncovers novel biology.</title>
        <authorList>
            <person name="Wiegand S."/>
            <person name="Jogler M."/>
            <person name="Boedeker C."/>
            <person name="Pinto D."/>
            <person name="Vollmers J."/>
            <person name="Rivas-Marin E."/>
            <person name="Kohn T."/>
            <person name="Peeters S.H."/>
            <person name="Heuer A."/>
            <person name="Rast P."/>
            <person name="Oberbeckmann S."/>
            <person name="Bunk B."/>
            <person name="Jeske O."/>
            <person name="Meyerdierks A."/>
            <person name="Storesund J.E."/>
            <person name="Kallscheuer N."/>
            <person name="Luecker S."/>
            <person name="Lage O.M."/>
            <person name="Pohl T."/>
            <person name="Merkel B.J."/>
            <person name="Hornburger P."/>
            <person name="Mueller R.-W."/>
            <person name="Bruemmer F."/>
            <person name="Labrenz M."/>
            <person name="Spormann A.M."/>
            <person name="Op Den Camp H."/>
            <person name="Overmann J."/>
            <person name="Amann R."/>
            <person name="Jetten M.S.M."/>
            <person name="Mascher T."/>
            <person name="Medema M.H."/>
            <person name="Devos D.P."/>
            <person name="Kaster A.-K."/>
            <person name="Ovreas L."/>
            <person name="Rohde M."/>
            <person name="Galperin M.Y."/>
            <person name="Jogler C."/>
        </authorList>
    </citation>
    <scope>NUCLEOTIDE SEQUENCE [LARGE SCALE GENOMIC DNA]</scope>
    <source>
        <strain evidence="11 12">Poly59</strain>
    </source>
</reference>